<dbReference type="GO" id="GO:0016301">
    <property type="term" value="F:kinase activity"/>
    <property type="evidence" value="ECO:0007669"/>
    <property type="project" value="UniProtKB-KW"/>
</dbReference>
<reference evidence="1" key="1">
    <citation type="journal article" date="2017" name="Viruses">
        <title>Characterization of Bacillus subtilis Viruses vB_BsuM-Goe2 and vB_BsuM-Goe3.</title>
        <authorList>
            <person name="Willms I.M."/>
            <person name="Hoppert M."/>
            <person name="Hertel R."/>
        </authorList>
    </citation>
    <scope>NUCLEOTIDE SEQUENCE [LARGE SCALE GENOMIC DNA]</scope>
</reference>
<name>A0A217ER01_BPGO3</name>
<dbReference type="EMBL" id="KY368640">
    <property type="protein sequence ID" value="APZ82500.1"/>
    <property type="molecule type" value="Genomic_DNA"/>
</dbReference>
<dbReference type="SUPFAM" id="SSF52540">
    <property type="entry name" value="P-loop containing nucleoside triphosphate hydrolases"/>
    <property type="match status" value="1"/>
</dbReference>
<dbReference type="InterPro" id="IPR027417">
    <property type="entry name" value="P-loop_NTPase"/>
</dbReference>
<dbReference type="Gene3D" id="3.40.50.300">
    <property type="entry name" value="P-loop containing nucleotide triphosphate hydrolases"/>
    <property type="match status" value="1"/>
</dbReference>
<organism evidence="1 2">
    <name type="scientific">Bacillus phage vB_BsuM-Goe3</name>
    <dbReference type="NCBI Taxonomy" id="1933063"/>
    <lineage>
        <taxon>Viruses</taxon>
        <taxon>Duplodnaviria</taxon>
        <taxon>Heunggongvirae</taxon>
        <taxon>Uroviricota</taxon>
        <taxon>Caudoviricetes</taxon>
        <taxon>Herelleviridae</taxon>
        <taxon>Bastillevirinae</taxon>
        <taxon>Grisebachstrassevirus</taxon>
        <taxon>Grisebachstrassevirus goe3</taxon>
    </lineage>
</organism>
<sequence length="197" mass="22912">MSSLKIALCGGVRSGKSTVASYLSEKYKASVFSFGTPLKKEFHKEYPHIPRYPKPVRGYQLYGQLKRYVHSEDIWVEKCFNAMRDCEVVVKQHLEFHKDSIPKDEQVFIPVIDDMRQPNEFAACKNAGFITIRIESSILDRVERMEKEGDNFNEGALKFETENQYMFFDVDYIINNDKGLEDLYVLVDRVMEDIKAS</sequence>
<gene>
    <name evidence="1" type="ORF">Goe3_c03400</name>
</gene>
<dbReference type="Proteomes" id="UP000221795">
    <property type="component" value="Segment"/>
</dbReference>
<organismHost>
    <name type="scientific">Bacillus subtilis</name>
    <dbReference type="NCBI Taxonomy" id="1423"/>
</organismHost>
<keyword evidence="1" id="KW-0808">Transferase</keyword>
<keyword evidence="2" id="KW-1185">Reference proteome</keyword>
<proteinExistence type="predicted"/>
<accession>A0A217ER01</accession>
<evidence type="ECO:0000313" key="2">
    <source>
        <dbReference type="Proteomes" id="UP000221795"/>
    </source>
</evidence>
<dbReference type="Pfam" id="PF13238">
    <property type="entry name" value="AAA_18"/>
    <property type="match status" value="1"/>
</dbReference>
<evidence type="ECO:0000313" key="1">
    <source>
        <dbReference type="EMBL" id="APZ82500.1"/>
    </source>
</evidence>
<protein>
    <submittedName>
        <fullName evidence="1">Deoxynucleotide monophosphate kinase</fullName>
    </submittedName>
</protein>
<keyword evidence="1" id="KW-0418">Kinase</keyword>